<sequence length="332" mass="36654">MRERERERERERVMADKPSRALVIYGDGVAPAVSPSHSHLHSFASRASCGFLSLRNSPPDEAENDRAIRELAQLLDAYDFGLSRIGKHGEADAVGDSKEISLPSISERFMGLRAAISTDCPIVGSFARSLGFDFLHLDEHFEEVPDKPISSESELLSLLGFSKGNVQEKCEFDLVLLHIKAGENSKDQKKLPGSTVADWLDRLVGGIMETALPGPSIASRLHCSIVLSYGTISEGLEQCSLTTNSSVDANPDLDLLRPHQSYSMKGGNILSDIRHDYPMLVAQWQEGVTRKDMANVFSFQEFKEHGGNLAILADRFLHEVAFKLWKAPKYGA</sequence>
<protein>
    <recommendedName>
        <fullName evidence="3">AT5G11810-like protein</fullName>
    </recommendedName>
</protein>
<reference evidence="1" key="2">
    <citation type="submission" date="2023-04" db="EMBL/GenBank/DDBJ databases">
        <authorList>
            <person name="Bruccoleri R.E."/>
            <person name="Oakeley E.J."/>
            <person name="Faust A.-M."/>
            <person name="Dessus-Babus S."/>
            <person name="Altorfer M."/>
            <person name="Burckhardt D."/>
            <person name="Oertli M."/>
            <person name="Naumann U."/>
            <person name="Petersen F."/>
            <person name="Wong J."/>
        </authorList>
    </citation>
    <scope>NUCLEOTIDE SEQUENCE</scope>
    <source>
        <strain evidence="1">GSM-AAB239-AS_SAM_17_03QT</strain>
        <tissue evidence="1">Leaf</tissue>
    </source>
</reference>
<dbReference type="AlphaFoldDB" id="A0AAX6DNM6"/>
<dbReference type="EMBL" id="JANAVB010043017">
    <property type="protein sequence ID" value="KAJ6793400.1"/>
    <property type="molecule type" value="Genomic_DNA"/>
</dbReference>
<keyword evidence="2" id="KW-1185">Reference proteome</keyword>
<evidence type="ECO:0008006" key="3">
    <source>
        <dbReference type="Google" id="ProtNLM"/>
    </source>
</evidence>
<comment type="caution">
    <text evidence="1">The sequence shown here is derived from an EMBL/GenBank/DDBJ whole genome shotgun (WGS) entry which is preliminary data.</text>
</comment>
<evidence type="ECO:0000313" key="2">
    <source>
        <dbReference type="Proteomes" id="UP001140949"/>
    </source>
</evidence>
<gene>
    <name evidence="1" type="ORF">M6B38_235945</name>
</gene>
<evidence type="ECO:0000313" key="1">
    <source>
        <dbReference type="EMBL" id="KAJ6793400.1"/>
    </source>
</evidence>
<organism evidence="1 2">
    <name type="scientific">Iris pallida</name>
    <name type="common">Sweet iris</name>
    <dbReference type="NCBI Taxonomy" id="29817"/>
    <lineage>
        <taxon>Eukaryota</taxon>
        <taxon>Viridiplantae</taxon>
        <taxon>Streptophyta</taxon>
        <taxon>Embryophyta</taxon>
        <taxon>Tracheophyta</taxon>
        <taxon>Spermatophyta</taxon>
        <taxon>Magnoliopsida</taxon>
        <taxon>Liliopsida</taxon>
        <taxon>Asparagales</taxon>
        <taxon>Iridaceae</taxon>
        <taxon>Iridoideae</taxon>
        <taxon>Irideae</taxon>
        <taxon>Iris</taxon>
    </lineage>
</organism>
<dbReference type="Proteomes" id="UP001140949">
    <property type="component" value="Unassembled WGS sequence"/>
</dbReference>
<accession>A0AAX6DNM6</accession>
<reference evidence="1" key="1">
    <citation type="journal article" date="2023" name="GigaByte">
        <title>Genome assembly of the bearded iris, Iris pallida Lam.</title>
        <authorList>
            <person name="Bruccoleri R.E."/>
            <person name="Oakeley E.J."/>
            <person name="Faust A.M.E."/>
            <person name="Altorfer M."/>
            <person name="Dessus-Babus S."/>
            <person name="Burckhardt D."/>
            <person name="Oertli M."/>
            <person name="Naumann U."/>
            <person name="Petersen F."/>
            <person name="Wong J."/>
        </authorList>
    </citation>
    <scope>NUCLEOTIDE SEQUENCE</scope>
    <source>
        <strain evidence="1">GSM-AAB239-AS_SAM_17_03QT</strain>
    </source>
</reference>
<dbReference type="PANTHER" id="PTHR35506">
    <property type="entry name" value="OS02G0135600 PROTEIN"/>
    <property type="match status" value="1"/>
</dbReference>
<proteinExistence type="predicted"/>
<name>A0AAX6DNM6_IRIPA</name>
<dbReference type="PANTHER" id="PTHR35506:SF1">
    <property type="entry name" value="OS02G0135600 PROTEIN"/>
    <property type="match status" value="1"/>
</dbReference>